<reference evidence="1 2" key="1">
    <citation type="submission" date="2018-11" db="EMBL/GenBank/DDBJ databases">
        <authorList>
            <consortium name="Pathogen Informatics"/>
        </authorList>
    </citation>
    <scope>NUCLEOTIDE SEQUENCE [LARGE SCALE GENOMIC DNA]</scope>
</reference>
<proteinExistence type="predicted"/>
<evidence type="ECO:0000313" key="1">
    <source>
        <dbReference type="EMBL" id="VDO97373.1"/>
    </source>
</evidence>
<protein>
    <submittedName>
        <fullName evidence="3">Tudor domain-containing protein</fullName>
    </submittedName>
</protein>
<organism evidence="2 3">
    <name type="scientific">Heligmosomoides polygyrus</name>
    <name type="common">Parasitic roundworm</name>
    <dbReference type="NCBI Taxonomy" id="6339"/>
    <lineage>
        <taxon>Eukaryota</taxon>
        <taxon>Metazoa</taxon>
        <taxon>Ecdysozoa</taxon>
        <taxon>Nematoda</taxon>
        <taxon>Chromadorea</taxon>
        <taxon>Rhabditida</taxon>
        <taxon>Rhabditina</taxon>
        <taxon>Rhabditomorpha</taxon>
        <taxon>Strongyloidea</taxon>
        <taxon>Heligmosomidae</taxon>
        <taxon>Heligmosomoides</taxon>
    </lineage>
</organism>
<accession>A0A3P8AZC8</accession>
<evidence type="ECO:0000313" key="3">
    <source>
        <dbReference type="WBParaSite" id="HPBE_0001377001-mRNA-1"/>
    </source>
</evidence>
<name>A0A183FYN1_HELPZ</name>
<dbReference type="AlphaFoldDB" id="A0A183FYN1"/>
<dbReference type="OrthoDB" id="5871360at2759"/>
<dbReference type="EMBL" id="UZAH01028064">
    <property type="protein sequence ID" value="VDO97373.1"/>
    <property type="molecule type" value="Genomic_DNA"/>
</dbReference>
<dbReference type="Proteomes" id="UP000050761">
    <property type="component" value="Unassembled WGS sequence"/>
</dbReference>
<reference evidence="3" key="2">
    <citation type="submission" date="2019-09" db="UniProtKB">
        <authorList>
            <consortium name="WormBaseParasite"/>
        </authorList>
    </citation>
    <scope>IDENTIFICATION</scope>
</reference>
<gene>
    <name evidence="1" type="ORF">HPBE_LOCUS13774</name>
</gene>
<accession>A0A183FYN1</accession>
<evidence type="ECO:0000313" key="2">
    <source>
        <dbReference type="Proteomes" id="UP000050761"/>
    </source>
</evidence>
<sequence>MELEFVCGPLERPTKATWLCSEEEKDEGCVPALEKTNTPKQVTVHTCSSTIVALFGQKKISMTKVEMAVEHRYACCAVLDNFWKRCPQQKKPEQNKAASKATGEEIPSFKTSWKINPEIPSHNFRVLTSEYLPPPEKTHIAKPEERQRIVEKLFPGNPKNYVHNCFYRVDPNTWTVFWDPERVPELSTLTVQSFICAALNSRRRLKLVLGVRADSKIVGCEWSDETRAIMQKEFEFCVSREFVPALDEEVVRFRFHPVLDDDGCEMPFRYIAEISIDDVVEEVYQLSSGRIYYAVRKNVREANSISEVCLIKVQAQFRL</sequence>
<keyword evidence="2" id="KW-1185">Reference proteome</keyword>
<dbReference type="WBParaSite" id="HPBE_0001377001-mRNA-1">
    <property type="protein sequence ID" value="HPBE_0001377001-mRNA-1"/>
    <property type="gene ID" value="HPBE_0001377001"/>
</dbReference>